<dbReference type="Proteomes" id="UP000821866">
    <property type="component" value="Unassembled WGS sequence"/>
</dbReference>
<proteinExistence type="predicted"/>
<reference evidence="2" key="1">
    <citation type="journal article" date="2020" name="Cell">
        <title>Large-Scale Comparative Analyses of Tick Genomes Elucidate Their Genetic Diversity and Vector Capacities.</title>
        <authorList>
            <consortium name="Tick Genome and Microbiome Consortium (TIGMIC)"/>
            <person name="Jia N."/>
            <person name="Wang J."/>
            <person name="Shi W."/>
            <person name="Du L."/>
            <person name="Sun Y."/>
            <person name="Zhan W."/>
            <person name="Jiang J.F."/>
            <person name="Wang Q."/>
            <person name="Zhang B."/>
            <person name="Ji P."/>
            <person name="Bell-Sakyi L."/>
            <person name="Cui X.M."/>
            <person name="Yuan T.T."/>
            <person name="Jiang B.G."/>
            <person name="Yang W.F."/>
            <person name="Lam T.T."/>
            <person name="Chang Q.C."/>
            <person name="Ding S.J."/>
            <person name="Wang X.J."/>
            <person name="Zhu J.G."/>
            <person name="Ruan X.D."/>
            <person name="Zhao L."/>
            <person name="Wei J.T."/>
            <person name="Ye R.Z."/>
            <person name="Que T.C."/>
            <person name="Du C.H."/>
            <person name="Zhou Y.H."/>
            <person name="Cheng J.X."/>
            <person name="Dai P.F."/>
            <person name="Guo W.B."/>
            <person name="Han X.H."/>
            <person name="Huang E.J."/>
            <person name="Li L.F."/>
            <person name="Wei W."/>
            <person name="Gao Y.C."/>
            <person name="Liu J.Z."/>
            <person name="Shao H.Z."/>
            <person name="Wang X."/>
            <person name="Wang C.C."/>
            <person name="Yang T.C."/>
            <person name="Huo Q.B."/>
            <person name="Li W."/>
            <person name="Chen H.Y."/>
            <person name="Chen S.E."/>
            <person name="Zhou L.G."/>
            <person name="Ni X.B."/>
            <person name="Tian J.H."/>
            <person name="Sheng Y."/>
            <person name="Liu T."/>
            <person name="Pan Y.S."/>
            <person name="Xia L.Y."/>
            <person name="Li J."/>
            <person name="Zhao F."/>
            <person name="Cao W.C."/>
        </authorList>
    </citation>
    <scope>NUCLEOTIDE SEQUENCE</scope>
    <source>
        <strain evidence="2">Rmic-2018</strain>
    </source>
</reference>
<accession>A0A9J6DST7</accession>
<dbReference type="PANTHER" id="PTHR11505">
    <property type="entry name" value="L1 TRANSPOSABLE ELEMENT-RELATED"/>
    <property type="match status" value="1"/>
</dbReference>
<evidence type="ECO:0000313" key="3">
    <source>
        <dbReference type="Proteomes" id="UP000821866"/>
    </source>
</evidence>
<dbReference type="InterPro" id="IPR004244">
    <property type="entry name" value="Transposase_22"/>
</dbReference>
<dbReference type="Gene3D" id="3.30.70.1820">
    <property type="entry name" value="L1 transposable element, RRM domain"/>
    <property type="match status" value="1"/>
</dbReference>
<comment type="caution">
    <text evidence="2">The sequence shown here is derived from an EMBL/GenBank/DDBJ whole genome shotgun (WGS) entry which is preliminary data.</text>
</comment>
<sequence length="238" mass="26465">MEAFADLKKTQAALAAKVSDLAARLETVECIVENLDVVPAATEIQRTVSEAVNAQSAKFTSRLNELEDRSRRDYLIFYGIPDDCSETWAESEGHIRDICSRFLELELPEGAISRVHRLGSFAASKTRPIITKFWSFKTKDHILSLKSKLKNTNFSLSEDFCQATRHCRKKLIKFGKANGQSFSLRYNKLVMNKKQYGYCAMTNSVHALDSSRQTGVPRGTKPPDSGDASASSSSPESS</sequence>
<dbReference type="EMBL" id="JABSTU010000007">
    <property type="protein sequence ID" value="KAH8024944.1"/>
    <property type="molecule type" value="Genomic_DNA"/>
</dbReference>
<keyword evidence="3" id="KW-1185">Reference proteome</keyword>
<protein>
    <submittedName>
        <fullName evidence="2">Uncharacterized protein</fullName>
    </submittedName>
</protein>
<dbReference type="VEuPathDB" id="VectorBase:LOC119165496"/>
<evidence type="ECO:0000256" key="1">
    <source>
        <dbReference type="SAM" id="MobiDB-lite"/>
    </source>
</evidence>
<organism evidence="2 3">
    <name type="scientific">Rhipicephalus microplus</name>
    <name type="common">Cattle tick</name>
    <name type="synonym">Boophilus microplus</name>
    <dbReference type="NCBI Taxonomy" id="6941"/>
    <lineage>
        <taxon>Eukaryota</taxon>
        <taxon>Metazoa</taxon>
        <taxon>Ecdysozoa</taxon>
        <taxon>Arthropoda</taxon>
        <taxon>Chelicerata</taxon>
        <taxon>Arachnida</taxon>
        <taxon>Acari</taxon>
        <taxon>Parasitiformes</taxon>
        <taxon>Ixodida</taxon>
        <taxon>Ixodoidea</taxon>
        <taxon>Ixodidae</taxon>
        <taxon>Rhipicephalinae</taxon>
        <taxon>Rhipicephalus</taxon>
        <taxon>Boophilus</taxon>
    </lineage>
</organism>
<dbReference type="AlphaFoldDB" id="A0A9J6DST7"/>
<gene>
    <name evidence="2" type="ORF">HPB51_002358</name>
</gene>
<evidence type="ECO:0000313" key="2">
    <source>
        <dbReference type="EMBL" id="KAH8024944.1"/>
    </source>
</evidence>
<reference evidence="2" key="2">
    <citation type="submission" date="2021-09" db="EMBL/GenBank/DDBJ databases">
        <authorList>
            <person name="Jia N."/>
            <person name="Wang J."/>
            <person name="Shi W."/>
            <person name="Du L."/>
            <person name="Sun Y."/>
            <person name="Zhan W."/>
            <person name="Jiang J."/>
            <person name="Wang Q."/>
            <person name="Zhang B."/>
            <person name="Ji P."/>
            <person name="Sakyi L.B."/>
            <person name="Cui X."/>
            <person name="Yuan T."/>
            <person name="Jiang B."/>
            <person name="Yang W."/>
            <person name="Lam T.T.-Y."/>
            <person name="Chang Q."/>
            <person name="Ding S."/>
            <person name="Wang X."/>
            <person name="Zhu J."/>
            <person name="Ruan X."/>
            <person name="Zhao L."/>
            <person name="Wei J."/>
            <person name="Que T."/>
            <person name="Du C."/>
            <person name="Cheng J."/>
            <person name="Dai P."/>
            <person name="Han X."/>
            <person name="Huang E."/>
            <person name="Gao Y."/>
            <person name="Liu J."/>
            <person name="Shao H."/>
            <person name="Ye R."/>
            <person name="Li L."/>
            <person name="Wei W."/>
            <person name="Wang X."/>
            <person name="Wang C."/>
            <person name="Huo Q."/>
            <person name="Li W."/>
            <person name="Guo W."/>
            <person name="Chen H."/>
            <person name="Chen S."/>
            <person name="Zhou L."/>
            <person name="Zhou L."/>
            <person name="Ni X."/>
            <person name="Tian J."/>
            <person name="Zhou Y."/>
            <person name="Sheng Y."/>
            <person name="Liu T."/>
            <person name="Pan Y."/>
            <person name="Xia L."/>
            <person name="Li J."/>
            <person name="Zhao F."/>
            <person name="Cao W."/>
        </authorList>
    </citation>
    <scope>NUCLEOTIDE SEQUENCE</scope>
    <source>
        <strain evidence="2">Rmic-2018</strain>
        <tissue evidence="2">Larvae</tissue>
    </source>
</reference>
<name>A0A9J6DST7_RHIMP</name>
<feature type="compositionally biased region" description="Low complexity" evidence="1">
    <location>
        <begin position="222"/>
        <end position="238"/>
    </location>
</feature>
<feature type="region of interest" description="Disordered" evidence="1">
    <location>
        <begin position="209"/>
        <end position="238"/>
    </location>
</feature>